<feature type="region of interest" description="Disordered" evidence="1">
    <location>
        <begin position="1"/>
        <end position="26"/>
    </location>
</feature>
<organism evidence="2 3">
    <name type="scientific">Mycena metata</name>
    <dbReference type="NCBI Taxonomy" id="1033252"/>
    <lineage>
        <taxon>Eukaryota</taxon>
        <taxon>Fungi</taxon>
        <taxon>Dikarya</taxon>
        <taxon>Basidiomycota</taxon>
        <taxon>Agaricomycotina</taxon>
        <taxon>Agaricomycetes</taxon>
        <taxon>Agaricomycetidae</taxon>
        <taxon>Agaricales</taxon>
        <taxon>Marasmiineae</taxon>
        <taxon>Mycenaceae</taxon>
        <taxon>Mycena</taxon>
    </lineage>
</organism>
<feature type="non-terminal residue" evidence="2">
    <location>
        <position position="1"/>
    </location>
</feature>
<accession>A0AAD7DTK6</accession>
<feature type="compositionally biased region" description="Basic residues" evidence="1">
    <location>
        <begin position="550"/>
        <end position="562"/>
    </location>
</feature>
<comment type="caution">
    <text evidence="2">The sequence shown here is derived from an EMBL/GenBank/DDBJ whole genome shotgun (WGS) entry which is preliminary data.</text>
</comment>
<evidence type="ECO:0000313" key="3">
    <source>
        <dbReference type="Proteomes" id="UP001215598"/>
    </source>
</evidence>
<dbReference type="Proteomes" id="UP001215598">
    <property type="component" value="Unassembled WGS sequence"/>
</dbReference>
<proteinExistence type="predicted"/>
<gene>
    <name evidence="2" type="ORF">B0H16DRAFT_1349348</name>
</gene>
<feature type="compositionally biased region" description="Basic residues" evidence="1">
    <location>
        <begin position="1433"/>
        <end position="1443"/>
    </location>
</feature>
<feature type="region of interest" description="Disordered" evidence="1">
    <location>
        <begin position="546"/>
        <end position="613"/>
    </location>
</feature>
<evidence type="ECO:0008006" key="4">
    <source>
        <dbReference type="Google" id="ProtNLM"/>
    </source>
</evidence>
<name>A0AAD7DTK6_9AGAR</name>
<feature type="compositionally biased region" description="Pro residues" evidence="1">
    <location>
        <begin position="594"/>
        <end position="608"/>
    </location>
</feature>
<protein>
    <recommendedName>
        <fullName evidence="4">GCM domain-containing protein</fullName>
    </recommendedName>
</protein>
<feature type="region of interest" description="Disordered" evidence="1">
    <location>
        <begin position="1407"/>
        <end position="1450"/>
    </location>
</feature>
<evidence type="ECO:0000256" key="1">
    <source>
        <dbReference type="SAM" id="MobiDB-lite"/>
    </source>
</evidence>
<sequence length="1450" mass="163917">SSSSTRSAPPPVIEQTEKQDSKLKVDWTPWPDGEFERDFTWAEFHATGELPVHWACEALGGDKRGSDTADDWSDGKKTRRRCRGMIRCKSAVCTIVVRPQTRMKGIQKQLLQSCRCGGKLYHKECGIISTLFAFSGGVHYINGGTHDHARPTHILHLTSGEREKFAQIVQDHPKVGPLALLVGRPGMNGPEASVAEISSVLFNKDRIKSERRAVKRQGNLPHSDFAQFAQFELENPGFVIFSQFGAVTVIVMQTQFMVSQLVKNHIISRDAINGIVSDGAHGYFLEHNALLLMSSSYCLGLDCWVPGIMSYTNGGTQEHFFLHFLAMFESMASHAAKEGRRITDSDFKNVVDYSDAQRLGFVEAFVVFWRRRRDDTRTDEELRKAAGALLKGCQHHYRAQVTRIKKISAVVHPGLQDVFVNQAMALIESEDYDDFTRKVGILTQTFPRTKGWIQWWARECHAKMLFKPFREMSVQDWDSIPNTTNAQESQHFKIYSAIGKKHDLISGLKGLQRLAQYYSHLETAASCKSVSRQWTGIPIRYGTAEDWKRSGHRSSRKGKGRTPHKDGRPPDTSSELVGRRRNGNKAQSLFNTPAPSPPPPLPPPPAPARRPTRQKLEAARVDEDMGVLRVLAAQREDFREFLRRRRIVPNPYIHNPLFGWLDSIISHSHDRKQNFARSYFQMHTVLFRQCPGDEQNIGTHFQLKRARSQSCFNLTADLHQVYGGDIQKWFRATVNVNRRPENSPSCWRNVDDNGAATCSGPATVIPVIIGIPVMLILELPSAWDGTLPDQWDFPPHIRPLTAAVAENTHGVVYDIVGRAFSNGAHFKANFTPDGTNVYTYDDTKHGGCAILNQNAHLTGRIPSKSGWRTYAAVYRLRGGMQAQTFFSRYQISAAERVHSIKFAASAGNDPIHSLRDVIGLGLPNIKELVGDDRFWLKSPWRTDVLDFVSTHSRPGPPKRRVRFLRTDGKGEYNDLKNSTPIHHAGLQEENDCEDQLDCRCGEKKGLSTVDLKLLVECTSCRSFSHIACQRNGRASSVQGKKTFRCDYCTPPGIVGSARNSLTIPQEPRWQNVCCKPLNYCFETNLTSFFIFSPGKGALARHGTYWYPVRLISQEPDGWWVRWWRGNHFELQPPPSNKVPQIDLRDELWADASARRKIRLGKWSHACETPMEEDELVEYLNAPYTNEVENALRPHVKTLETLLLDPDAQHKGVPAATYSNAMKRAKTQKGGEMLKHGAVTYAGGLGITDRARIANWFHHNVPGAKDSPIKWFGCMPLAHAFTILIAYRNQEEILDKIQDSAHYSGMDRQAAIFDIAWDLQRTPTALLPDIDHECLNFFEERLFEHSLAAGRAGNQQWGLDVGTHQENWSPYINIPAEWNHDDRDNESESELLVRFIIFSSTPHLTLLPSQPGPNYEAEPRVENNDVEMTDVAHPRPKRKIKTPRRVPSSLN</sequence>
<feature type="compositionally biased region" description="Basic and acidic residues" evidence="1">
    <location>
        <begin position="15"/>
        <end position="25"/>
    </location>
</feature>
<reference evidence="2" key="1">
    <citation type="submission" date="2023-03" db="EMBL/GenBank/DDBJ databases">
        <title>Massive genome expansion in bonnet fungi (Mycena s.s.) driven by repeated elements and novel gene families across ecological guilds.</title>
        <authorList>
            <consortium name="Lawrence Berkeley National Laboratory"/>
            <person name="Harder C.B."/>
            <person name="Miyauchi S."/>
            <person name="Viragh M."/>
            <person name="Kuo A."/>
            <person name="Thoen E."/>
            <person name="Andreopoulos B."/>
            <person name="Lu D."/>
            <person name="Skrede I."/>
            <person name="Drula E."/>
            <person name="Henrissat B."/>
            <person name="Morin E."/>
            <person name="Kohler A."/>
            <person name="Barry K."/>
            <person name="LaButti K."/>
            <person name="Morin E."/>
            <person name="Salamov A."/>
            <person name="Lipzen A."/>
            <person name="Mereny Z."/>
            <person name="Hegedus B."/>
            <person name="Baldrian P."/>
            <person name="Stursova M."/>
            <person name="Weitz H."/>
            <person name="Taylor A."/>
            <person name="Grigoriev I.V."/>
            <person name="Nagy L.G."/>
            <person name="Martin F."/>
            <person name="Kauserud H."/>
        </authorList>
    </citation>
    <scope>NUCLEOTIDE SEQUENCE</scope>
    <source>
        <strain evidence="2">CBHHK182m</strain>
    </source>
</reference>
<keyword evidence="3" id="KW-1185">Reference proteome</keyword>
<dbReference type="EMBL" id="JARKIB010000581">
    <property type="protein sequence ID" value="KAJ7698840.1"/>
    <property type="molecule type" value="Genomic_DNA"/>
</dbReference>
<evidence type="ECO:0000313" key="2">
    <source>
        <dbReference type="EMBL" id="KAJ7698840.1"/>
    </source>
</evidence>